<feature type="compositionally biased region" description="Basic residues" evidence="1">
    <location>
        <begin position="101"/>
        <end position="120"/>
    </location>
</feature>
<dbReference type="STRING" id="300112.A0A4S2KH55"/>
<sequence>YLSSFVPTLITGRNSSRFLREIRRNLNIFRNILPHVNDRTYVSATRTRRVRDHDPTNSIEQFVDPNQPSTSSGLDSIGDNSRSRSPNTSLEGNVSSTRSNTKSKTKTTKRKKKKLTKNSKKSGSNLVREVRIKEFNHDGEEEEIVTYVKVASSTSRRKCKKRTKKTRKV</sequence>
<comment type="caution">
    <text evidence="2">The sequence shown here is derived from an EMBL/GenBank/DDBJ whole genome shotgun (WGS) entry which is preliminary data.</text>
</comment>
<proteinExistence type="predicted"/>
<dbReference type="Proteomes" id="UP000310200">
    <property type="component" value="Unassembled WGS sequence"/>
</dbReference>
<feature type="non-terminal residue" evidence="2">
    <location>
        <position position="1"/>
    </location>
</feature>
<reference evidence="2 3" key="1">
    <citation type="journal article" date="2019" name="Philos. Trans. R. Soc. Lond., B, Biol. Sci.">
        <title>Ant behaviour and brain gene expression of defending hosts depend on the ecological success of the intruding social parasite.</title>
        <authorList>
            <person name="Kaur R."/>
            <person name="Stoldt M."/>
            <person name="Jongepier E."/>
            <person name="Feldmeyer B."/>
            <person name="Menzel F."/>
            <person name="Bornberg-Bauer E."/>
            <person name="Foitzik S."/>
        </authorList>
    </citation>
    <scope>NUCLEOTIDE SEQUENCE [LARGE SCALE GENOMIC DNA]</scope>
    <source>
        <tissue evidence="2">Whole body</tissue>
    </source>
</reference>
<protein>
    <submittedName>
        <fullName evidence="2">Uncharacterized protein</fullName>
    </submittedName>
</protein>
<feature type="region of interest" description="Disordered" evidence="1">
    <location>
        <begin position="44"/>
        <end position="126"/>
    </location>
</feature>
<feature type="compositionally biased region" description="Polar residues" evidence="1">
    <location>
        <begin position="56"/>
        <end position="94"/>
    </location>
</feature>
<keyword evidence="3" id="KW-1185">Reference proteome</keyword>
<dbReference type="AlphaFoldDB" id="A0A4S2KH55"/>
<dbReference type="EMBL" id="QBLH01002302">
    <property type="protein sequence ID" value="TGZ48801.1"/>
    <property type="molecule type" value="Genomic_DNA"/>
</dbReference>
<evidence type="ECO:0000313" key="3">
    <source>
        <dbReference type="Proteomes" id="UP000310200"/>
    </source>
</evidence>
<organism evidence="2 3">
    <name type="scientific">Temnothorax longispinosus</name>
    <dbReference type="NCBI Taxonomy" id="300112"/>
    <lineage>
        <taxon>Eukaryota</taxon>
        <taxon>Metazoa</taxon>
        <taxon>Ecdysozoa</taxon>
        <taxon>Arthropoda</taxon>
        <taxon>Hexapoda</taxon>
        <taxon>Insecta</taxon>
        <taxon>Pterygota</taxon>
        <taxon>Neoptera</taxon>
        <taxon>Endopterygota</taxon>
        <taxon>Hymenoptera</taxon>
        <taxon>Apocrita</taxon>
        <taxon>Aculeata</taxon>
        <taxon>Formicoidea</taxon>
        <taxon>Formicidae</taxon>
        <taxon>Myrmicinae</taxon>
        <taxon>Temnothorax</taxon>
    </lineage>
</organism>
<gene>
    <name evidence="2" type="ORF">DBV15_12990</name>
</gene>
<evidence type="ECO:0000313" key="2">
    <source>
        <dbReference type="EMBL" id="TGZ48801.1"/>
    </source>
</evidence>
<name>A0A4S2KH55_9HYME</name>
<accession>A0A4S2KH55</accession>
<evidence type="ECO:0000256" key="1">
    <source>
        <dbReference type="SAM" id="MobiDB-lite"/>
    </source>
</evidence>